<gene>
    <name evidence="3" type="ORF">K490DRAFT_44094</name>
</gene>
<feature type="compositionally biased region" description="Polar residues" evidence="1">
    <location>
        <begin position="501"/>
        <end position="510"/>
    </location>
</feature>
<feature type="region of interest" description="Disordered" evidence="1">
    <location>
        <begin position="429"/>
        <end position="526"/>
    </location>
</feature>
<dbReference type="EMBL" id="ML978724">
    <property type="protein sequence ID" value="KAF2086450.1"/>
    <property type="molecule type" value="Genomic_DNA"/>
</dbReference>
<feature type="domain" description="DUF1989" evidence="2">
    <location>
        <begin position="229"/>
        <end position="378"/>
    </location>
</feature>
<sequence>MEREGGVGEREEGEEEEEKGGEGEEEEGEAETQASGKDIGKVGEETSESKEGAAKDAATKHTKNDSKEEQQADDPPQANSEPEQPASRGNEAAKEKPNSPQDQSKAAKSTWSSYVPSLPSYGKRKVSTPPPRPPPTNLLNPRSSDLTNPTWASYFPSGAAFTGYLPDKRALSAFAASHQRDPEKSYAEQLFEFSKTPVGAATATGSGTASSLYAAYTAYTRLHPSSSSPANTMEFLSLPHTRASLHRLIPLPNDTLVSNLRNPILTLLEDTTPGASPGSLGPGSSSPATPGSHDTLMAACDPHWYRSRGVDKWYEHGSCAENLVMALGELNTRAGLKGRKCVGADVCVDNVPAPINLFMNAGVDAVGGVQVLGPKRYEGGGLGRRGVKGGFVVFRAQRDAVVVLSACPDEVSGVNGGRCMVAHFVVEEGGEGPTTNTPNANKPTRKPPPKLQRAATPPDPKPPSTPIAGQNRDTKASQQTPNDDAVAAASNDPNKHPASERAQTPQTDASSEPKARKKPKKLERRS</sequence>
<dbReference type="OrthoDB" id="504708at2759"/>
<proteinExistence type="predicted"/>
<feature type="compositionally biased region" description="Basic and acidic residues" evidence="1">
    <location>
        <begin position="1"/>
        <end position="10"/>
    </location>
</feature>
<evidence type="ECO:0000256" key="1">
    <source>
        <dbReference type="SAM" id="MobiDB-lite"/>
    </source>
</evidence>
<dbReference type="Pfam" id="PF09347">
    <property type="entry name" value="DUF1989"/>
    <property type="match status" value="1"/>
</dbReference>
<accession>A0A9P4HWC3</accession>
<name>A0A9P4HWC3_9PEZI</name>
<organism evidence="3 4">
    <name type="scientific">Saccharata proteae CBS 121410</name>
    <dbReference type="NCBI Taxonomy" id="1314787"/>
    <lineage>
        <taxon>Eukaryota</taxon>
        <taxon>Fungi</taxon>
        <taxon>Dikarya</taxon>
        <taxon>Ascomycota</taxon>
        <taxon>Pezizomycotina</taxon>
        <taxon>Dothideomycetes</taxon>
        <taxon>Dothideomycetes incertae sedis</taxon>
        <taxon>Botryosphaeriales</taxon>
        <taxon>Saccharataceae</taxon>
        <taxon>Saccharata</taxon>
    </lineage>
</organism>
<feature type="compositionally biased region" description="Polar residues" evidence="1">
    <location>
        <begin position="98"/>
        <end position="115"/>
    </location>
</feature>
<dbReference type="Proteomes" id="UP000799776">
    <property type="component" value="Unassembled WGS sequence"/>
</dbReference>
<dbReference type="PANTHER" id="PTHR31527">
    <property type="entry name" value="RE64534P"/>
    <property type="match status" value="1"/>
</dbReference>
<evidence type="ECO:0000313" key="3">
    <source>
        <dbReference type="EMBL" id="KAF2086450.1"/>
    </source>
</evidence>
<comment type="caution">
    <text evidence="3">The sequence shown here is derived from an EMBL/GenBank/DDBJ whole genome shotgun (WGS) entry which is preliminary data.</text>
</comment>
<dbReference type="PANTHER" id="PTHR31527:SF0">
    <property type="entry name" value="RE64534P"/>
    <property type="match status" value="1"/>
</dbReference>
<dbReference type="AlphaFoldDB" id="A0A9P4HWC3"/>
<feature type="compositionally biased region" description="Low complexity" evidence="1">
    <location>
        <begin position="271"/>
        <end position="292"/>
    </location>
</feature>
<feature type="compositionally biased region" description="Basic residues" evidence="1">
    <location>
        <begin position="515"/>
        <end position="526"/>
    </location>
</feature>
<keyword evidence="4" id="KW-1185">Reference proteome</keyword>
<feature type="compositionally biased region" description="Low complexity" evidence="1">
    <location>
        <begin position="433"/>
        <end position="442"/>
    </location>
</feature>
<feature type="compositionally biased region" description="Acidic residues" evidence="1">
    <location>
        <begin position="11"/>
        <end position="30"/>
    </location>
</feature>
<evidence type="ECO:0000313" key="4">
    <source>
        <dbReference type="Proteomes" id="UP000799776"/>
    </source>
</evidence>
<evidence type="ECO:0000259" key="2">
    <source>
        <dbReference type="Pfam" id="PF09347"/>
    </source>
</evidence>
<reference evidence="3" key="1">
    <citation type="journal article" date="2020" name="Stud. Mycol.">
        <title>101 Dothideomycetes genomes: a test case for predicting lifestyles and emergence of pathogens.</title>
        <authorList>
            <person name="Haridas S."/>
            <person name="Albert R."/>
            <person name="Binder M."/>
            <person name="Bloem J."/>
            <person name="Labutti K."/>
            <person name="Salamov A."/>
            <person name="Andreopoulos B."/>
            <person name="Baker S."/>
            <person name="Barry K."/>
            <person name="Bills G."/>
            <person name="Bluhm B."/>
            <person name="Cannon C."/>
            <person name="Castanera R."/>
            <person name="Culley D."/>
            <person name="Daum C."/>
            <person name="Ezra D."/>
            <person name="Gonzalez J."/>
            <person name="Henrissat B."/>
            <person name="Kuo A."/>
            <person name="Liang C."/>
            <person name="Lipzen A."/>
            <person name="Lutzoni F."/>
            <person name="Magnuson J."/>
            <person name="Mondo S."/>
            <person name="Nolan M."/>
            <person name="Ohm R."/>
            <person name="Pangilinan J."/>
            <person name="Park H.-J."/>
            <person name="Ramirez L."/>
            <person name="Alfaro M."/>
            <person name="Sun H."/>
            <person name="Tritt A."/>
            <person name="Yoshinaga Y."/>
            <person name="Zwiers L.-H."/>
            <person name="Turgeon B."/>
            <person name="Goodwin S."/>
            <person name="Spatafora J."/>
            <person name="Crous P."/>
            <person name="Grigoriev I."/>
        </authorList>
    </citation>
    <scope>NUCLEOTIDE SEQUENCE</scope>
    <source>
        <strain evidence="3">CBS 121410</strain>
    </source>
</reference>
<feature type="region of interest" description="Disordered" evidence="1">
    <location>
        <begin position="268"/>
        <end position="293"/>
    </location>
</feature>
<protein>
    <recommendedName>
        <fullName evidence="2">DUF1989 domain-containing protein</fullName>
    </recommendedName>
</protein>
<dbReference type="InterPro" id="IPR018959">
    <property type="entry name" value="DUF1989"/>
</dbReference>
<feature type="compositionally biased region" description="Basic and acidic residues" evidence="1">
    <location>
        <begin position="38"/>
        <end position="70"/>
    </location>
</feature>
<feature type="region of interest" description="Disordered" evidence="1">
    <location>
        <begin position="1"/>
        <end position="144"/>
    </location>
</feature>